<feature type="domain" description="Glycosyltransferase 2-like" evidence="2">
    <location>
        <begin position="10"/>
        <end position="172"/>
    </location>
</feature>
<dbReference type="Pfam" id="PF00535">
    <property type="entry name" value="Glycos_transf_2"/>
    <property type="match status" value="1"/>
</dbReference>
<dbReference type="CDD" id="cd02525">
    <property type="entry name" value="Succinoglycan_BP_ExoA"/>
    <property type="match status" value="1"/>
</dbReference>
<keyword evidence="1" id="KW-1133">Transmembrane helix</keyword>
<gene>
    <name evidence="3" type="ORF">ET996_04380</name>
</gene>
<dbReference type="PANTHER" id="PTHR43685:SF2">
    <property type="entry name" value="GLYCOSYLTRANSFERASE 2-LIKE DOMAIN-CONTAINING PROTEIN"/>
    <property type="match status" value="1"/>
</dbReference>
<accession>A0A4Q9KMD7</accession>
<dbReference type="AlphaFoldDB" id="A0A4Q9KMD7"/>
<dbReference type="OrthoDB" id="1757142at2"/>
<name>A0A4Q9KMD7_PROTD</name>
<organism evidence="3 4">
    <name type="scientific">Propioniciclava tarda</name>
    <dbReference type="NCBI Taxonomy" id="433330"/>
    <lineage>
        <taxon>Bacteria</taxon>
        <taxon>Bacillati</taxon>
        <taxon>Actinomycetota</taxon>
        <taxon>Actinomycetes</taxon>
        <taxon>Propionibacteriales</taxon>
        <taxon>Propionibacteriaceae</taxon>
        <taxon>Propioniciclava</taxon>
    </lineage>
</organism>
<evidence type="ECO:0000313" key="4">
    <source>
        <dbReference type="Proteomes" id="UP000291933"/>
    </source>
</evidence>
<sequence length="345" mass="36746">MQEQAAVTYVMPVLNEADHLEEAVRAILDQRYSGASELVLALGPSTDDTDAVADRLAAEDARVRLVRVPEANIPLGLNLAIAAARHDVIVRVDAHSTLPPDYTATMVAALERTSAAVVGGLMDAQGKTPFGEAVARAYKSPFGLGGGAHHDSDVEGPAESAYLGVFRRGVLEEFGGYDETLRRCEDWELASRLRTSGRLVWLVPSVKVVYYPRETVDKLWSQMFATGVWRGELVRRQGTTPLRYLAPPILVCALALSPVAALGLARRPAGVVRAGLACVASAPVVYAVGLAAASSRLGGASWGDHARNVVAMAVTHVSWGAGFVRGFVRGAEGILDRSRVTQPSR</sequence>
<dbReference type="GO" id="GO:0016740">
    <property type="term" value="F:transferase activity"/>
    <property type="evidence" value="ECO:0007669"/>
    <property type="project" value="UniProtKB-KW"/>
</dbReference>
<dbReference type="Proteomes" id="UP000291933">
    <property type="component" value="Unassembled WGS sequence"/>
</dbReference>
<dbReference type="InterPro" id="IPR001173">
    <property type="entry name" value="Glyco_trans_2-like"/>
</dbReference>
<dbReference type="SUPFAM" id="SSF53448">
    <property type="entry name" value="Nucleotide-diphospho-sugar transferases"/>
    <property type="match status" value="1"/>
</dbReference>
<dbReference type="PANTHER" id="PTHR43685">
    <property type="entry name" value="GLYCOSYLTRANSFERASE"/>
    <property type="match status" value="1"/>
</dbReference>
<feature type="transmembrane region" description="Helical" evidence="1">
    <location>
        <begin position="309"/>
        <end position="328"/>
    </location>
</feature>
<evidence type="ECO:0000259" key="2">
    <source>
        <dbReference type="Pfam" id="PF00535"/>
    </source>
</evidence>
<dbReference type="RefSeq" id="WP_131171340.1">
    <property type="nucleotide sequence ID" value="NZ_FXTL01000003.1"/>
</dbReference>
<reference evidence="3 4" key="1">
    <citation type="submission" date="2019-01" db="EMBL/GenBank/DDBJ databases">
        <title>Lactibacter flavus gen. nov., sp. nov., a novel bacterium of the family Propionibacteriaceae isolated from raw milk and dairy products.</title>
        <authorList>
            <person name="Huptas C."/>
            <person name="Wenning M."/>
            <person name="Breitenwieser F."/>
            <person name="Doll E."/>
            <person name="Von Neubeck M."/>
            <person name="Busse H.-J."/>
            <person name="Scherer S."/>
        </authorList>
    </citation>
    <scope>NUCLEOTIDE SEQUENCE [LARGE SCALE GENOMIC DNA]</scope>
    <source>
        <strain evidence="3 4">DSM 22130</strain>
    </source>
</reference>
<protein>
    <submittedName>
        <fullName evidence="3">Glycosyltransferase family 2 protein</fullName>
    </submittedName>
</protein>
<dbReference type="EMBL" id="SDMR01000003">
    <property type="protein sequence ID" value="TBT95688.1"/>
    <property type="molecule type" value="Genomic_DNA"/>
</dbReference>
<feature type="transmembrane region" description="Helical" evidence="1">
    <location>
        <begin position="244"/>
        <end position="264"/>
    </location>
</feature>
<comment type="caution">
    <text evidence="3">The sequence shown here is derived from an EMBL/GenBank/DDBJ whole genome shotgun (WGS) entry which is preliminary data.</text>
</comment>
<dbReference type="Gene3D" id="3.90.550.10">
    <property type="entry name" value="Spore Coat Polysaccharide Biosynthesis Protein SpsA, Chain A"/>
    <property type="match status" value="1"/>
</dbReference>
<proteinExistence type="predicted"/>
<keyword evidence="4" id="KW-1185">Reference proteome</keyword>
<evidence type="ECO:0000256" key="1">
    <source>
        <dbReference type="SAM" id="Phobius"/>
    </source>
</evidence>
<keyword evidence="3" id="KW-0808">Transferase</keyword>
<dbReference type="InterPro" id="IPR050834">
    <property type="entry name" value="Glycosyltransf_2"/>
</dbReference>
<dbReference type="InterPro" id="IPR029044">
    <property type="entry name" value="Nucleotide-diphossugar_trans"/>
</dbReference>
<keyword evidence="1" id="KW-0472">Membrane</keyword>
<feature type="transmembrane region" description="Helical" evidence="1">
    <location>
        <begin position="276"/>
        <end position="297"/>
    </location>
</feature>
<evidence type="ECO:0000313" key="3">
    <source>
        <dbReference type="EMBL" id="TBT95688.1"/>
    </source>
</evidence>
<keyword evidence="1" id="KW-0812">Transmembrane</keyword>